<proteinExistence type="predicted"/>
<evidence type="ECO:0000313" key="1">
    <source>
        <dbReference type="EMBL" id="SFM87180.1"/>
    </source>
</evidence>
<sequence length="68" mass="7298">MGSTVVRAPFGAGEVEALSGVRKLAEEHGHCLWIRPAADVWTIVMTDPDAKRCEIAEIHAQGRCAPEG</sequence>
<dbReference type="AlphaFoldDB" id="A0A1I4UEF8"/>
<reference evidence="2" key="1">
    <citation type="submission" date="2016-10" db="EMBL/GenBank/DDBJ databases">
        <authorList>
            <person name="Varghese N."/>
            <person name="Submissions S."/>
        </authorList>
    </citation>
    <scope>NUCLEOTIDE SEQUENCE [LARGE SCALE GENOMIC DNA]</scope>
    <source>
        <strain evidence="2">BL36</strain>
    </source>
</reference>
<evidence type="ECO:0000313" key="2">
    <source>
        <dbReference type="Proteomes" id="UP000199048"/>
    </source>
</evidence>
<organism evidence="1 2">
    <name type="scientific">Methylobacterium pseudosasicola</name>
    <dbReference type="NCBI Taxonomy" id="582667"/>
    <lineage>
        <taxon>Bacteria</taxon>
        <taxon>Pseudomonadati</taxon>
        <taxon>Pseudomonadota</taxon>
        <taxon>Alphaproteobacteria</taxon>
        <taxon>Hyphomicrobiales</taxon>
        <taxon>Methylobacteriaceae</taxon>
        <taxon>Methylobacterium</taxon>
    </lineage>
</organism>
<dbReference type="Proteomes" id="UP000199048">
    <property type="component" value="Unassembled WGS sequence"/>
</dbReference>
<accession>A0A1I4UEF8</accession>
<keyword evidence="2" id="KW-1185">Reference proteome</keyword>
<gene>
    <name evidence="1" type="ORF">SAMN05192568_106820</name>
</gene>
<dbReference type="RefSeq" id="WP_092046797.1">
    <property type="nucleotide sequence ID" value="NZ_FOTK01000068.1"/>
</dbReference>
<dbReference type="EMBL" id="FOTK01000068">
    <property type="protein sequence ID" value="SFM87180.1"/>
    <property type="molecule type" value="Genomic_DNA"/>
</dbReference>
<name>A0A1I4UEF8_9HYPH</name>
<protein>
    <submittedName>
        <fullName evidence="1">Uncharacterized protein</fullName>
    </submittedName>
</protein>